<gene>
    <name evidence="2" type="ORF">EGH25_00145</name>
</gene>
<dbReference type="SMART" id="SM00710">
    <property type="entry name" value="PbH1"/>
    <property type="match status" value="6"/>
</dbReference>
<sequence length="1614" mass="167919">MNDRLYRVTLILSVFALIGAAGAGVVAAQDATVGNTTQGDDYDSLQNAIDGEAAGSTIQVNDSYDSSADTFPITVSNDLTINGTANAEIVAQTGDVPDRDGVINQNGGTLNVEDVRIEVNLDADSKIIRGIDSSSGELNVDNVVFDSSDASFGFPQNNYTQLVNFQSGNGSVTNSEFNGEFGDAIQVRTTDPVTVDNNDFNGVDSSEGIGVNANAEDGHDNVTVTNNNFDTLGGPVTDFNSPPANADGLQVSGNTITNSDGLGDRSSISVAGLNSQFDIDSVDPAGADSTINVGTNETYNVTVTNSGADQDAKNVSVEVDVPGGTNLTATEDLVLNAGETDNVTLELDTSGLDADTYNVSVRTNDSNDDEVTGDLTVSDPDARNFIDGNIGDDQLNPIDNAGDVEINVTYIGGSGTRATDFTLISQVQISELDDIQDIIDDPLDNRVDDSVGDAGYNPTAPDQRDEYFINLPNFGDGTQFNVEADLEGFGAFDGPTTPPVGPGGQAVRDIRLERLINADEIDIDKTPADGRVDLGGTITDNVTVLTNDTEPADELEPLSDTPVNVTVVDSTTGEFPGAISEGDLVITPVPPANTGSNGTVEFQISLNQSGINAEAIDGGVDFTLEFEATASGDGPAVTQQQNITFVGEPPTGDGTIAGDVEEIVTDGASNTESADGVSVHAVNTDRVDSNTHGFNTSGGPATVETWVTADEERTTPESVPGEGNDYGEYFRVAELNTDGTVAEILDVRTDYLVSPSTNAYSQNLSMPGTGFTSDSTSDVGVAPLEPGDYQIQYSTDGSFDSPDLSNFTATANLTYEFTEQRYNGSAAVHTDVTRDDGTYELYNLFTNADADTNSDAGQTYVTIAADDTTALGFANFRGYDTVDVQQNSDAGGADDDTGQLETDLSVFEVPVQPDSVNVTNIGTVSSPADADANFSQDLSAFADTSDNTRQAIPRDGSTVDVIELRTFAEEGDVSVGADATVSFSETDVPETFAGSFLADGVGGDVSVNSDDQITVDTSPEEGSYEAGEAVIFLRSDSAGLDDDANLTVEADLSGLDTDTTDKLFEGVLSQKYESASITGVVTDDNDNPVDARIFVSEFVDEGAGIEITFVPDDVEDLNNFTATVSQIGGPTLETVDLTAEDMQEFEFQGFGSNLSLAAGEEPYQLLADRAADRTTLSPVPAVPDAQLGPTEDVTYALRGVSAQGQTGTSVSTAVEVNRTSTASVVIDAIETEYQLSNLNPTDATIQQGDDLTVTAEVTNSGDFADNQSVTLEVENEAGDVTEIASQSVELSADASTTVTFTAENVDLAPGNYTHAVASEDSRVEGNLTVEEAPDEANFEVSNLDPADATVTEGADPINVTADVENTGDLSGTQNVTLEVTNASGEVVYSDTVSTELDAGNSTTVEFTGVQAGDLAPGDYTHAVASDDSSVEGNLTVEEAPDPANFGVSNLVPSGATVTEGDDPINVTADVENTGDLSGTQNVTLEVTNASGEVVYDEEESVEVDGGNTTTVEFTGVPAGDLTPGEYTHAVASEDSSVEGNLTVEAVDDGNGGNGDGSAPSDNPLFDESGEPMDGLDVTDALTTWTETGEINGEPVEGLDLIDYLSDWNEAQSGN</sequence>
<feature type="region of interest" description="Disordered" evidence="1">
    <location>
        <begin position="1546"/>
        <end position="1577"/>
    </location>
</feature>
<evidence type="ECO:0000313" key="3">
    <source>
        <dbReference type="Proteomes" id="UP001149411"/>
    </source>
</evidence>
<dbReference type="Proteomes" id="UP001149411">
    <property type="component" value="Unassembled WGS sequence"/>
</dbReference>
<accession>A0A9Q4GGI5</accession>
<protein>
    <submittedName>
        <fullName evidence="2">Uncharacterized protein</fullName>
    </submittedName>
</protein>
<comment type="caution">
    <text evidence="2">The sequence shown here is derived from an EMBL/GenBank/DDBJ whole genome shotgun (WGS) entry which is preliminary data.</text>
</comment>
<evidence type="ECO:0000313" key="2">
    <source>
        <dbReference type="EMBL" id="MCX2817775.1"/>
    </source>
</evidence>
<dbReference type="InterPro" id="IPR011050">
    <property type="entry name" value="Pectin_lyase_fold/virulence"/>
</dbReference>
<name>A0A9Q4GGI5_9EURY</name>
<dbReference type="EMBL" id="RKLV01000001">
    <property type="protein sequence ID" value="MCX2817775.1"/>
    <property type="molecule type" value="Genomic_DNA"/>
</dbReference>
<dbReference type="RefSeq" id="WP_266085245.1">
    <property type="nucleotide sequence ID" value="NZ_RKLV01000001.1"/>
</dbReference>
<dbReference type="SUPFAM" id="SSF51126">
    <property type="entry name" value="Pectin lyase-like"/>
    <property type="match status" value="1"/>
</dbReference>
<evidence type="ECO:0000256" key="1">
    <source>
        <dbReference type="SAM" id="MobiDB-lite"/>
    </source>
</evidence>
<organism evidence="2 3">
    <name type="scientific">Halorutilus salinus</name>
    <dbReference type="NCBI Taxonomy" id="2487751"/>
    <lineage>
        <taxon>Archaea</taxon>
        <taxon>Methanobacteriati</taxon>
        <taxon>Methanobacteriota</taxon>
        <taxon>Stenosarchaea group</taxon>
        <taxon>Halobacteria</taxon>
        <taxon>Halorutilales</taxon>
        <taxon>Halorutilaceae</taxon>
        <taxon>Halorutilus</taxon>
    </lineage>
</organism>
<keyword evidence="3" id="KW-1185">Reference proteome</keyword>
<dbReference type="InterPro" id="IPR006626">
    <property type="entry name" value="PbH1"/>
</dbReference>
<proteinExistence type="predicted"/>
<reference evidence="2" key="1">
    <citation type="submission" date="2022-09" db="EMBL/GenBank/DDBJ databases">
        <title>Haloadaptaus new haloarchaeum isolated from saline soil.</title>
        <authorList>
            <person name="Duran-Viseras A."/>
            <person name="Sanchez-Porro C."/>
            <person name="Ventosa A."/>
        </authorList>
    </citation>
    <scope>NUCLEOTIDE SEQUENCE</scope>
    <source>
        <strain evidence="2">F3-133</strain>
    </source>
</reference>
<dbReference type="Gene3D" id="2.60.40.10">
    <property type="entry name" value="Immunoglobulins"/>
    <property type="match status" value="3"/>
</dbReference>
<dbReference type="InterPro" id="IPR013783">
    <property type="entry name" value="Ig-like_fold"/>
</dbReference>